<dbReference type="Gene3D" id="3.40.50.300">
    <property type="entry name" value="P-loop containing nucleotide triphosphate hydrolases"/>
    <property type="match status" value="1"/>
</dbReference>
<dbReference type="EMBL" id="BAKI01000060">
    <property type="protein sequence ID" value="GAF37986.1"/>
    <property type="molecule type" value="Genomic_DNA"/>
</dbReference>
<dbReference type="PATRIC" id="fig|1423743.5.peg.1118"/>
<reference evidence="5" key="1">
    <citation type="journal article" date="2014" name="Genome Announc.">
        <title>Draft Genome Sequences of Two Lactobacillus Strains, L. farraginis JCM 14108T and L. composti JCM 14202T, Isolated from Compost of Distilled Shochu Residue.</title>
        <authorList>
            <person name="Yuki M."/>
            <person name="Oshima K."/>
            <person name="Suda W."/>
            <person name="Kitahara M."/>
            <person name="Kitamura K."/>
            <person name="Iida T."/>
            <person name="Hattori M."/>
            <person name="Ohkuma M."/>
        </authorList>
    </citation>
    <scope>NUCLEOTIDE SEQUENCE [LARGE SCALE GENOMIC DNA]</scope>
    <source>
        <strain evidence="5">JCM 14108</strain>
    </source>
</reference>
<dbReference type="GO" id="GO:0005524">
    <property type="term" value="F:ATP binding"/>
    <property type="evidence" value="ECO:0007669"/>
    <property type="project" value="UniProtKB-KW"/>
</dbReference>
<dbReference type="RefSeq" id="WP_035181330.1">
    <property type="nucleotide sequence ID" value="NZ_AZFY01000125.1"/>
</dbReference>
<keyword evidence="2" id="KW-0547">Nucleotide-binding</keyword>
<accession>X0PME1</accession>
<dbReference type="CDD" id="cd03230">
    <property type="entry name" value="ABC_DR_subfamily_A"/>
    <property type="match status" value="1"/>
</dbReference>
<comment type="caution">
    <text evidence="5">The sequence shown here is derived from an EMBL/GenBank/DDBJ whole genome shotgun (WGS) entry which is preliminary data.</text>
</comment>
<dbReference type="PANTHER" id="PTHR42711">
    <property type="entry name" value="ABC TRANSPORTER ATP-BINDING PROTEIN"/>
    <property type="match status" value="1"/>
</dbReference>
<evidence type="ECO:0000256" key="2">
    <source>
        <dbReference type="ARBA" id="ARBA00022741"/>
    </source>
</evidence>
<dbReference type="Pfam" id="PF00005">
    <property type="entry name" value="ABC_tran"/>
    <property type="match status" value="1"/>
</dbReference>
<keyword evidence="3 5" id="KW-0067">ATP-binding</keyword>
<evidence type="ECO:0000313" key="6">
    <source>
        <dbReference type="EMBL" id="KRM03758.1"/>
    </source>
</evidence>
<dbReference type="SUPFAM" id="SSF52540">
    <property type="entry name" value="P-loop containing nucleoside triphosphate hydrolases"/>
    <property type="match status" value="1"/>
</dbReference>
<dbReference type="AlphaFoldDB" id="X0PME1"/>
<evidence type="ECO:0000256" key="1">
    <source>
        <dbReference type="ARBA" id="ARBA00022448"/>
    </source>
</evidence>
<organism evidence="5 7">
    <name type="scientific">Lentilactobacillus farraginis DSM 18382 = JCM 14108</name>
    <dbReference type="NCBI Taxonomy" id="1423743"/>
    <lineage>
        <taxon>Bacteria</taxon>
        <taxon>Bacillati</taxon>
        <taxon>Bacillota</taxon>
        <taxon>Bacilli</taxon>
        <taxon>Lactobacillales</taxon>
        <taxon>Lactobacillaceae</taxon>
        <taxon>Lentilactobacillus</taxon>
    </lineage>
</organism>
<keyword evidence="8" id="KW-1185">Reference proteome</keyword>
<reference evidence="6 8" key="2">
    <citation type="journal article" date="2015" name="Genome Announc.">
        <title>Expanding the biotechnology potential of lactobacilli through comparative genomics of 213 strains and associated genera.</title>
        <authorList>
            <person name="Sun Z."/>
            <person name="Harris H.M."/>
            <person name="McCann A."/>
            <person name="Guo C."/>
            <person name="Argimon S."/>
            <person name="Zhang W."/>
            <person name="Yang X."/>
            <person name="Jeffery I.B."/>
            <person name="Cooney J.C."/>
            <person name="Kagawa T.F."/>
            <person name="Liu W."/>
            <person name="Song Y."/>
            <person name="Salvetti E."/>
            <person name="Wrobel A."/>
            <person name="Rasinkangas P."/>
            <person name="Parkhill J."/>
            <person name="Rea M.C."/>
            <person name="O'Sullivan O."/>
            <person name="Ritari J."/>
            <person name="Douillard F.P."/>
            <person name="Paul Ross R."/>
            <person name="Yang R."/>
            <person name="Briner A.E."/>
            <person name="Felis G.E."/>
            <person name="de Vos W.M."/>
            <person name="Barrangou R."/>
            <person name="Klaenhammer T.R."/>
            <person name="Caufield P.W."/>
            <person name="Cui Y."/>
            <person name="Zhang H."/>
            <person name="O'Toole P.W."/>
        </authorList>
    </citation>
    <scope>NUCLEOTIDE SEQUENCE [LARGE SCALE GENOMIC DNA]</scope>
    <source>
        <strain evidence="6 8">DSM 18382</strain>
    </source>
</reference>
<dbReference type="EMBL" id="AZFY01000125">
    <property type="protein sequence ID" value="KRM03758.1"/>
    <property type="molecule type" value="Genomic_DNA"/>
</dbReference>
<dbReference type="PANTHER" id="PTHR42711:SF17">
    <property type="entry name" value="ABC TRANSPORTER ATP-BINDING PROTEIN"/>
    <property type="match status" value="1"/>
</dbReference>
<dbReference type="InterPro" id="IPR003593">
    <property type="entry name" value="AAA+_ATPase"/>
</dbReference>
<keyword evidence="1" id="KW-0813">Transport</keyword>
<dbReference type="Proteomes" id="UP000019488">
    <property type="component" value="Unassembled WGS sequence"/>
</dbReference>
<dbReference type="OrthoDB" id="9804819at2"/>
<evidence type="ECO:0000256" key="3">
    <source>
        <dbReference type="ARBA" id="ARBA00022840"/>
    </source>
</evidence>
<dbReference type="InterPro" id="IPR017871">
    <property type="entry name" value="ABC_transporter-like_CS"/>
</dbReference>
<evidence type="ECO:0000259" key="4">
    <source>
        <dbReference type="PROSITE" id="PS50893"/>
    </source>
</evidence>
<dbReference type="STRING" id="1423743.FD41_GL001085"/>
<dbReference type="InterPro" id="IPR050763">
    <property type="entry name" value="ABC_transporter_ATP-binding"/>
</dbReference>
<proteinExistence type="predicted"/>
<evidence type="ECO:0000313" key="8">
    <source>
        <dbReference type="Proteomes" id="UP000051966"/>
    </source>
</evidence>
<dbReference type="PROSITE" id="PS00211">
    <property type="entry name" value="ABC_TRANSPORTER_1"/>
    <property type="match status" value="1"/>
</dbReference>
<dbReference type="InterPro" id="IPR003439">
    <property type="entry name" value="ABC_transporter-like_ATP-bd"/>
</dbReference>
<dbReference type="eggNOG" id="COG1131">
    <property type="taxonomic scope" value="Bacteria"/>
</dbReference>
<sequence length="297" mass="32351">MTAIIQLNNLSFAYDKKSVLKNLNLTVQSGEILGLVGPNGAGKTTLLHLIQGILHSSHHAITVFGGQPGSLLAKAKISTMPQKDLQLNNIKVSEFVNLFASQADHPQNPAAVIQALGLTEIKNRLINQLSGGQRRKVSFAGAVVSNPQLLFLDEPTVGMDAGARQNFWDYIETLRQQNVTIIITSHYLEEIQKVADRIAILQTGQFSYVGSWQALQSHHTNGQLHFTTSLALSVFTHLSAVTAAHQTTAGITLLSNDTDLTLQALLPFIDQLHDITITRESLESIFLEMTNKGGLSK</sequence>
<dbReference type="InterPro" id="IPR027417">
    <property type="entry name" value="P-loop_NTPase"/>
</dbReference>
<evidence type="ECO:0000313" key="5">
    <source>
        <dbReference type="EMBL" id="GAF37986.1"/>
    </source>
</evidence>
<feature type="domain" description="ABC transporter" evidence="4">
    <location>
        <begin position="5"/>
        <end position="228"/>
    </location>
</feature>
<evidence type="ECO:0000313" key="7">
    <source>
        <dbReference type="Proteomes" id="UP000019488"/>
    </source>
</evidence>
<dbReference type="Proteomes" id="UP000051966">
    <property type="component" value="Unassembled WGS sequence"/>
</dbReference>
<protein>
    <submittedName>
        <fullName evidence="5">ABC transporter, ATP-binding protein</fullName>
    </submittedName>
    <submittedName>
        <fullName evidence="6">Multidrug ABC superfamily ATP binding cassette transporter, ABC protein</fullName>
    </submittedName>
</protein>
<name>X0PME1_9LACO</name>
<dbReference type="PROSITE" id="PS50893">
    <property type="entry name" value="ABC_TRANSPORTER_2"/>
    <property type="match status" value="1"/>
</dbReference>
<gene>
    <name evidence="6" type="ORF">FD41_GL001085</name>
    <name evidence="5" type="ORF">JCM14108_3077</name>
</gene>
<dbReference type="GO" id="GO:0016887">
    <property type="term" value="F:ATP hydrolysis activity"/>
    <property type="evidence" value="ECO:0007669"/>
    <property type="project" value="InterPro"/>
</dbReference>
<dbReference type="SMART" id="SM00382">
    <property type="entry name" value="AAA"/>
    <property type="match status" value="1"/>
</dbReference>